<sequence length="48" mass="5319">MFSADGVHSGKIPPQAFEQAGILDLSRLFAKSKIHQLLPHVAQFFVQL</sequence>
<evidence type="ECO:0000313" key="1">
    <source>
        <dbReference type="EMBL" id="SVD37030.1"/>
    </source>
</evidence>
<dbReference type="EMBL" id="UINC01146355">
    <property type="protein sequence ID" value="SVD37030.1"/>
    <property type="molecule type" value="Genomic_DNA"/>
</dbReference>
<name>A0A382US33_9ZZZZ</name>
<reference evidence="1" key="1">
    <citation type="submission" date="2018-05" db="EMBL/GenBank/DDBJ databases">
        <authorList>
            <person name="Lanie J.A."/>
            <person name="Ng W.-L."/>
            <person name="Kazmierczak K.M."/>
            <person name="Andrzejewski T.M."/>
            <person name="Davidsen T.M."/>
            <person name="Wayne K.J."/>
            <person name="Tettelin H."/>
            <person name="Glass J.I."/>
            <person name="Rusch D."/>
            <person name="Podicherti R."/>
            <person name="Tsui H.-C.T."/>
            <person name="Winkler M.E."/>
        </authorList>
    </citation>
    <scope>NUCLEOTIDE SEQUENCE</scope>
</reference>
<proteinExistence type="predicted"/>
<accession>A0A382US33</accession>
<dbReference type="AlphaFoldDB" id="A0A382US33"/>
<feature type="non-terminal residue" evidence="1">
    <location>
        <position position="48"/>
    </location>
</feature>
<gene>
    <name evidence="1" type="ORF">METZ01_LOCUS389884</name>
</gene>
<protein>
    <submittedName>
        <fullName evidence="1">Uncharacterized protein</fullName>
    </submittedName>
</protein>
<organism evidence="1">
    <name type="scientific">marine metagenome</name>
    <dbReference type="NCBI Taxonomy" id="408172"/>
    <lineage>
        <taxon>unclassified sequences</taxon>
        <taxon>metagenomes</taxon>
        <taxon>ecological metagenomes</taxon>
    </lineage>
</organism>